<protein>
    <submittedName>
        <fullName evidence="1">Uncharacterized protein</fullName>
    </submittedName>
</protein>
<evidence type="ECO:0000313" key="1">
    <source>
        <dbReference type="EMBL" id="KAK5606539.1"/>
    </source>
</evidence>
<keyword evidence="2" id="KW-1185">Reference proteome</keyword>
<sequence>MFPSADKLYGDADLIFQQDLLPDHTDRSTNTCFNDPVVDWSQSMEYCQEEEETAEPTMQTKTSIKQAGLPEHLNSIQKYFINTKGKLNEQNHRLIALLPTVH</sequence>
<accession>A0AAV9R9P6</accession>
<dbReference type="EMBL" id="JAHHUM010002065">
    <property type="protein sequence ID" value="KAK5606539.1"/>
    <property type="molecule type" value="Genomic_DNA"/>
</dbReference>
<proteinExistence type="predicted"/>
<dbReference type="AlphaFoldDB" id="A0AAV9R9P6"/>
<reference evidence="1 2" key="1">
    <citation type="submission" date="2021-06" db="EMBL/GenBank/DDBJ databases">
        <authorList>
            <person name="Palmer J.M."/>
        </authorList>
    </citation>
    <scope>NUCLEOTIDE SEQUENCE [LARGE SCALE GENOMIC DNA]</scope>
    <source>
        <strain evidence="1 2">MEX-2019</strain>
        <tissue evidence="1">Muscle</tissue>
    </source>
</reference>
<organism evidence="1 2">
    <name type="scientific">Crenichthys baileyi</name>
    <name type="common">White River springfish</name>
    <dbReference type="NCBI Taxonomy" id="28760"/>
    <lineage>
        <taxon>Eukaryota</taxon>
        <taxon>Metazoa</taxon>
        <taxon>Chordata</taxon>
        <taxon>Craniata</taxon>
        <taxon>Vertebrata</taxon>
        <taxon>Euteleostomi</taxon>
        <taxon>Actinopterygii</taxon>
        <taxon>Neopterygii</taxon>
        <taxon>Teleostei</taxon>
        <taxon>Neoteleostei</taxon>
        <taxon>Acanthomorphata</taxon>
        <taxon>Ovalentaria</taxon>
        <taxon>Atherinomorphae</taxon>
        <taxon>Cyprinodontiformes</taxon>
        <taxon>Goodeidae</taxon>
        <taxon>Crenichthys</taxon>
    </lineage>
</organism>
<gene>
    <name evidence="1" type="ORF">CRENBAI_019285</name>
</gene>
<comment type="caution">
    <text evidence="1">The sequence shown here is derived from an EMBL/GenBank/DDBJ whole genome shotgun (WGS) entry which is preliminary data.</text>
</comment>
<name>A0AAV9R9P6_9TELE</name>
<evidence type="ECO:0000313" key="2">
    <source>
        <dbReference type="Proteomes" id="UP001311232"/>
    </source>
</evidence>
<dbReference type="Proteomes" id="UP001311232">
    <property type="component" value="Unassembled WGS sequence"/>
</dbReference>